<dbReference type="EMBL" id="OMOD01000119">
    <property type="protein sequence ID" value="SPF39290.1"/>
    <property type="molecule type" value="Genomic_DNA"/>
</dbReference>
<sequence>MRQGGASEPAIQLAGGPAGDQATQQRNSANQMLAAADENLKKMAGRQLTANQQDMVKQVRQFMEQSKAATAAGDLDRARTLAWKAQLLSEELTGAEKK</sequence>
<dbReference type="Proteomes" id="UP000238701">
    <property type="component" value="Unassembled WGS sequence"/>
</dbReference>
<evidence type="ECO:0000313" key="2">
    <source>
        <dbReference type="EMBL" id="SPF39290.1"/>
    </source>
</evidence>
<reference evidence="3" key="1">
    <citation type="submission" date="2018-02" db="EMBL/GenBank/DDBJ databases">
        <authorList>
            <person name="Hausmann B."/>
        </authorList>
    </citation>
    <scope>NUCLEOTIDE SEQUENCE [LARGE SCALE GENOMIC DNA]</scope>
    <source>
        <strain evidence="3">Peat soil MAG SbA1</strain>
    </source>
</reference>
<feature type="region of interest" description="Disordered" evidence="1">
    <location>
        <begin position="1"/>
        <end position="28"/>
    </location>
</feature>
<dbReference type="AlphaFoldDB" id="A0A2U3KIB4"/>
<evidence type="ECO:0000313" key="3">
    <source>
        <dbReference type="Proteomes" id="UP000238701"/>
    </source>
</evidence>
<accession>A0A2U3KIB4</accession>
<gene>
    <name evidence="2" type="ORF">SBA1_270005</name>
</gene>
<protein>
    <submittedName>
        <fullName evidence="2">Uncharacterized protein</fullName>
    </submittedName>
</protein>
<name>A0A2U3KIB4_9BACT</name>
<proteinExistence type="predicted"/>
<evidence type="ECO:0000256" key="1">
    <source>
        <dbReference type="SAM" id="MobiDB-lite"/>
    </source>
</evidence>
<organism evidence="2 3">
    <name type="scientific">Candidatus Sulfotelmatobacter kueseliae</name>
    <dbReference type="NCBI Taxonomy" id="2042962"/>
    <lineage>
        <taxon>Bacteria</taxon>
        <taxon>Pseudomonadati</taxon>
        <taxon>Acidobacteriota</taxon>
        <taxon>Terriglobia</taxon>
        <taxon>Terriglobales</taxon>
        <taxon>Candidatus Korobacteraceae</taxon>
        <taxon>Candidatus Sulfotelmatobacter</taxon>
    </lineage>
</organism>